<protein>
    <submittedName>
        <fullName evidence="2">RES domain protein</fullName>
    </submittedName>
</protein>
<dbReference type="PaxDb" id="1198114-AciX9_1459"/>
<gene>
    <name evidence="2" type="ordered locus">AciX9_1459</name>
</gene>
<dbReference type="SMART" id="SM00953">
    <property type="entry name" value="RES"/>
    <property type="match status" value="1"/>
</dbReference>
<organism evidence="3">
    <name type="scientific">Granulicella tundricola (strain ATCC BAA-1859 / DSM 23138 / MP5ACTX9)</name>
    <dbReference type="NCBI Taxonomy" id="1198114"/>
    <lineage>
        <taxon>Bacteria</taxon>
        <taxon>Pseudomonadati</taxon>
        <taxon>Acidobacteriota</taxon>
        <taxon>Terriglobia</taxon>
        <taxon>Terriglobales</taxon>
        <taxon>Acidobacteriaceae</taxon>
        <taxon>Granulicella</taxon>
    </lineage>
</organism>
<name>E8WWC9_GRATM</name>
<accession>E8WWC9</accession>
<keyword evidence="3" id="KW-1185">Reference proteome</keyword>
<dbReference type="KEGG" id="acm:AciX9_1459"/>
<dbReference type="Pfam" id="PF08808">
    <property type="entry name" value="RES"/>
    <property type="match status" value="1"/>
</dbReference>
<evidence type="ECO:0000259" key="1">
    <source>
        <dbReference type="SMART" id="SM00953"/>
    </source>
</evidence>
<dbReference type="eggNOG" id="COG5654">
    <property type="taxonomic scope" value="Bacteria"/>
</dbReference>
<dbReference type="RefSeq" id="WP_013579832.1">
    <property type="nucleotide sequence ID" value="NC_015064.1"/>
</dbReference>
<dbReference type="STRING" id="1198114.AciX9_1459"/>
<reference evidence="3" key="1">
    <citation type="submission" date="2011-01" db="EMBL/GenBank/DDBJ databases">
        <title>Complete sequence of chromosome of Acidobacterium sp. MP5ACTX9.</title>
        <authorList>
            <consortium name="US DOE Joint Genome Institute"/>
            <person name="Lucas S."/>
            <person name="Copeland A."/>
            <person name="Lapidus A."/>
            <person name="Cheng J.-F."/>
            <person name="Goodwin L."/>
            <person name="Pitluck S."/>
            <person name="Teshima H."/>
            <person name="Detter J.C."/>
            <person name="Han C."/>
            <person name="Tapia R."/>
            <person name="Land M."/>
            <person name="Hauser L."/>
            <person name="Kyrpides N."/>
            <person name="Ivanova N."/>
            <person name="Ovchinnikova G."/>
            <person name="Pagani I."/>
            <person name="Rawat S.R."/>
            <person name="Mannisto M."/>
            <person name="Haggblom M.M."/>
            <person name="Woyke T."/>
        </authorList>
    </citation>
    <scope>NUCLEOTIDE SEQUENCE [LARGE SCALE GENOMIC DNA]</scope>
    <source>
        <strain evidence="3">MP5ACTX9</strain>
    </source>
</reference>
<evidence type="ECO:0000313" key="3">
    <source>
        <dbReference type="Proteomes" id="UP000000343"/>
    </source>
</evidence>
<proteinExistence type="predicted"/>
<dbReference type="InterPro" id="IPR014914">
    <property type="entry name" value="RES_dom"/>
</dbReference>
<evidence type="ECO:0000313" key="2">
    <source>
        <dbReference type="EMBL" id="ADW68512.1"/>
    </source>
</evidence>
<sequence length="202" mass="21531">MTFTAKQRAAIKSWIGTAGPVTETFFRSVERRWMDPDDVLSGEGTVASGGRFAAVGVRAVYLSTTDTGASKETTARKSRLGGSALISTAKYPRVVFAVTARLERVLRLESLGSSGPGGDVRKACLDESDLTASVYVATQLEKAGIQGVIFPSVVEGGDDNLIVYVANCKAGALRIQNEDEFIQEATKIAAKRQGLQLLNDNL</sequence>
<dbReference type="EMBL" id="CP002480">
    <property type="protein sequence ID" value="ADW68512.1"/>
    <property type="molecule type" value="Genomic_DNA"/>
</dbReference>
<dbReference type="HOGENOM" id="CLU_1353043_0_0_0"/>
<dbReference type="AlphaFoldDB" id="E8WWC9"/>
<feature type="domain" description="RES" evidence="1">
    <location>
        <begin position="39"/>
        <end position="177"/>
    </location>
</feature>
<dbReference type="Proteomes" id="UP000000343">
    <property type="component" value="Chromosome"/>
</dbReference>